<accession>A0A0M5JB73</accession>
<dbReference type="Gene3D" id="1.10.100.10">
    <property type="entry name" value="Insulin-like"/>
    <property type="match status" value="1"/>
</dbReference>
<evidence type="ECO:0000313" key="5">
    <source>
        <dbReference type="EMBL" id="ALC44231.1"/>
    </source>
</evidence>
<gene>
    <name evidence="5" type="ORF">Dbus_chr3Lg1397</name>
</gene>
<feature type="non-terminal residue" evidence="5">
    <location>
        <position position="1"/>
    </location>
</feature>
<proteinExistence type="inferred from homology"/>
<dbReference type="GO" id="GO:0005179">
    <property type="term" value="F:hormone activity"/>
    <property type="evidence" value="ECO:0007669"/>
    <property type="project" value="InterPro"/>
</dbReference>
<dbReference type="InterPro" id="IPR016179">
    <property type="entry name" value="Insulin-like"/>
</dbReference>
<keyword evidence="6" id="KW-1185">Reference proteome</keyword>
<organism evidence="5 6">
    <name type="scientific">Drosophila busckii</name>
    <name type="common">Fruit fly</name>
    <dbReference type="NCBI Taxonomy" id="30019"/>
    <lineage>
        <taxon>Eukaryota</taxon>
        <taxon>Metazoa</taxon>
        <taxon>Ecdysozoa</taxon>
        <taxon>Arthropoda</taxon>
        <taxon>Hexapoda</taxon>
        <taxon>Insecta</taxon>
        <taxon>Pterygota</taxon>
        <taxon>Neoptera</taxon>
        <taxon>Endopterygota</taxon>
        <taxon>Diptera</taxon>
        <taxon>Brachycera</taxon>
        <taxon>Muscomorpha</taxon>
        <taxon>Ephydroidea</taxon>
        <taxon>Drosophilidae</taxon>
        <taxon>Drosophila</taxon>
    </lineage>
</organism>
<dbReference type="PROSITE" id="PS00262">
    <property type="entry name" value="INSULIN"/>
    <property type="match status" value="1"/>
</dbReference>
<reference evidence="5 6" key="1">
    <citation type="submission" date="2015-08" db="EMBL/GenBank/DDBJ databases">
        <title>Ancestral chromatin configuration constrains chromatin evolution on differentiating sex chromosomes in Drosophila.</title>
        <authorList>
            <person name="Zhou Q."/>
            <person name="Bachtrog D."/>
        </authorList>
    </citation>
    <scope>NUCLEOTIDE SEQUENCE [LARGE SCALE GENOMIC DNA]</scope>
    <source>
        <tissue evidence="5">Whole larvae</tissue>
    </source>
</reference>
<evidence type="ECO:0000259" key="4">
    <source>
        <dbReference type="Pfam" id="PF00049"/>
    </source>
</evidence>
<protein>
    <submittedName>
        <fullName evidence="5">Ilp2</fullName>
    </submittedName>
</protein>
<dbReference type="GO" id="GO:0005576">
    <property type="term" value="C:extracellular region"/>
    <property type="evidence" value="ECO:0007669"/>
    <property type="project" value="InterPro"/>
</dbReference>
<sequence>DFDPIDPIQYIEAKEATNLLPYPLSNGRNVINSLTATRRLTRNGIIEECCMKSCTYNEMRAYCSTPTK</sequence>
<evidence type="ECO:0000256" key="3">
    <source>
        <dbReference type="ARBA" id="ARBA00022729"/>
    </source>
</evidence>
<evidence type="ECO:0000256" key="2">
    <source>
        <dbReference type="ARBA" id="ARBA00022685"/>
    </source>
</evidence>
<keyword evidence="3" id="KW-0732">Signal</keyword>
<name>A0A0M5JB73_DROBS</name>
<evidence type="ECO:0000256" key="1">
    <source>
        <dbReference type="ARBA" id="ARBA00009034"/>
    </source>
</evidence>
<dbReference type="Pfam" id="PF00049">
    <property type="entry name" value="Insulin"/>
    <property type="match status" value="1"/>
</dbReference>
<dbReference type="InterPro" id="IPR036438">
    <property type="entry name" value="Insulin-like_sf"/>
</dbReference>
<dbReference type="EMBL" id="CP012525">
    <property type="protein sequence ID" value="ALC44231.1"/>
    <property type="molecule type" value="Genomic_DNA"/>
</dbReference>
<dbReference type="OrthoDB" id="10019596at2759"/>
<keyword evidence="2" id="KW-0165">Cleavage on pair of basic residues</keyword>
<evidence type="ECO:0000313" key="6">
    <source>
        <dbReference type="Proteomes" id="UP000494163"/>
    </source>
</evidence>
<dbReference type="Proteomes" id="UP000494163">
    <property type="component" value="Chromosome 3L"/>
</dbReference>
<comment type="similarity">
    <text evidence="1">Belongs to the insulin family.</text>
</comment>
<dbReference type="InterPro" id="IPR022353">
    <property type="entry name" value="Insulin_CS"/>
</dbReference>
<dbReference type="SUPFAM" id="SSF56994">
    <property type="entry name" value="Insulin-like"/>
    <property type="match status" value="1"/>
</dbReference>
<dbReference type="AlphaFoldDB" id="A0A0M5JB73"/>
<feature type="domain" description="Insulin-like" evidence="4">
    <location>
        <begin position="30"/>
        <end position="63"/>
    </location>
</feature>